<dbReference type="PROSITE" id="PS00444">
    <property type="entry name" value="POLYPRENYL_SYNTHASE_2"/>
    <property type="match status" value="1"/>
</dbReference>
<dbReference type="SUPFAM" id="SSF48576">
    <property type="entry name" value="Terpenoid synthases"/>
    <property type="match status" value="1"/>
</dbReference>
<evidence type="ECO:0000256" key="6">
    <source>
        <dbReference type="ARBA" id="ARBA00023229"/>
    </source>
</evidence>
<accession>A0ABN1LWV3</accession>
<evidence type="ECO:0000256" key="4">
    <source>
        <dbReference type="ARBA" id="ARBA00022723"/>
    </source>
</evidence>
<dbReference type="InterPro" id="IPR033749">
    <property type="entry name" value="Polyprenyl_synt_CS"/>
</dbReference>
<dbReference type="NCBIfam" id="NF045485">
    <property type="entry name" value="FPPsyn"/>
    <property type="match status" value="1"/>
</dbReference>
<dbReference type="Pfam" id="PF00348">
    <property type="entry name" value="polyprenyl_synt"/>
    <property type="match status" value="1"/>
</dbReference>
<evidence type="ECO:0000256" key="2">
    <source>
        <dbReference type="ARBA" id="ARBA00006706"/>
    </source>
</evidence>
<dbReference type="PANTHER" id="PTHR43281:SF1">
    <property type="entry name" value="FARNESYL DIPHOSPHATE SYNTHASE"/>
    <property type="match status" value="1"/>
</dbReference>
<proteinExistence type="inferred from homology"/>
<keyword evidence="3 7" id="KW-0808">Transferase</keyword>
<evidence type="ECO:0000256" key="3">
    <source>
        <dbReference type="ARBA" id="ARBA00022679"/>
    </source>
</evidence>
<evidence type="ECO:0000256" key="1">
    <source>
        <dbReference type="ARBA" id="ARBA00001946"/>
    </source>
</evidence>
<keyword evidence="6" id="KW-0414">Isoprene biosynthesis</keyword>
<keyword evidence="4" id="KW-0479">Metal-binding</keyword>
<evidence type="ECO:0000313" key="8">
    <source>
        <dbReference type="EMBL" id="GAA0861166.1"/>
    </source>
</evidence>
<comment type="cofactor">
    <cofactor evidence="1">
        <name>Mg(2+)</name>
        <dbReference type="ChEBI" id="CHEBI:18420"/>
    </cofactor>
</comment>
<evidence type="ECO:0000313" key="9">
    <source>
        <dbReference type="Proteomes" id="UP001400965"/>
    </source>
</evidence>
<dbReference type="CDD" id="cd00685">
    <property type="entry name" value="Trans_IPPS_HT"/>
    <property type="match status" value="1"/>
</dbReference>
<reference evidence="8 9" key="1">
    <citation type="journal article" date="2019" name="Int. J. Syst. Evol. Microbiol.">
        <title>The Global Catalogue of Microorganisms (GCM) 10K type strain sequencing project: providing services to taxonomists for standard genome sequencing and annotation.</title>
        <authorList>
            <consortium name="The Broad Institute Genomics Platform"/>
            <consortium name="The Broad Institute Genome Sequencing Center for Infectious Disease"/>
            <person name="Wu L."/>
            <person name="Ma J."/>
        </authorList>
    </citation>
    <scope>NUCLEOTIDE SEQUENCE [LARGE SCALE GENOMIC DNA]</scope>
    <source>
        <strain evidence="8 9">JCM 6486</strain>
    </source>
</reference>
<dbReference type="SFLD" id="SFLDG01017">
    <property type="entry name" value="Polyprenyl_Transferase_Like"/>
    <property type="match status" value="1"/>
</dbReference>
<organism evidence="8 9">
    <name type="scientific">Paraclostridium tenue</name>
    <dbReference type="NCBI Taxonomy" id="1737"/>
    <lineage>
        <taxon>Bacteria</taxon>
        <taxon>Bacillati</taxon>
        <taxon>Bacillota</taxon>
        <taxon>Clostridia</taxon>
        <taxon>Peptostreptococcales</taxon>
        <taxon>Peptostreptococcaceae</taxon>
        <taxon>Paraclostridium</taxon>
    </lineage>
</organism>
<dbReference type="PANTHER" id="PTHR43281">
    <property type="entry name" value="FARNESYL DIPHOSPHATE SYNTHASE"/>
    <property type="match status" value="1"/>
</dbReference>
<comment type="similarity">
    <text evidence="2 7">Belongs to the FPP/GGPP synthase family.</text>
</comment>
<dbReference type="PROSITE" id="PS00723">
    <property type="entry name" value="POLYPRENYL_SYNTHASE_1"/>
    <property type="match status" value="1"/>
</dbReference>
<dbReference type="InterPro" id="IPR000092">
    <property type="entry name" value="Polyprenyl_synt"/>
</dbReference>
<keyword evidence="5" id="KW-0460">Magnesium</keyword>
<name>A0ABN1LWV3_9FIRM</name>
<dbReference type="InterPro" id="IPR008949">
    <property type="entry name" value="Isoprenoid_synthase_dom_sf"/>
</dbReference>
<dbReference type="SFLD" id="SFLDS00005">
    <property type="entry name" value="Isoprenoid_Synthase_Type_I"/>
    <property type="match status" value="1"/>
</dbReference>
<dbReference type="Gene3D" id="1.10.600.10">
    <property type="entry name" value="Farnesyl Diphosphate Synthase"/>
    <property type="match status" value="1"/>
</dbReference>
<gene>
    <name evidence="8" type="ORF">GCM10008917_01450</name>
</gene>
<evidence type="ECO:0000256" key="7">
    <source>
        <dbReference type="RuleBase" id="RU004466"/>
    </source>
</evidence>
<dbReference type="RefSeq" id="WP_346041105.1">
    <property type="nucleotide sequence ID" value="NZ_BAAACP010000001.1"/>
</dbReference>
<evidence type="ECO:0000256" key="5">
    <source>
        <dbReference type="ARBA" id="ARBA00022842"/>
    </source>
</evidence>
<dbReference type="EMBL" id="BAAACP010000001">
    <property type="protein sequence ID" value="GAA0861166.1"/>
    <property type="molecule type" value="Genomic_DNA"/>
</dbReference>
<dbReference type="Proteomes" id="UP001400965">
    <property type="component" value="Unassembled WGS sequence"/>
</dbReference>
<protein>
    <submittedName>
        <fullName evidence="8">Polyprenyl synthetase family protein</fullName>
    </submittedName>
</protein>
<keyword evidence="9" id="KW-1185">Reference proteome</keyword>
<dbReference type="InterPro" id="IPR053378">
    <property type="entry name" value="Prenyl_diphosphate_synthase"/>
</dbReference>
<sequence>MNFKDELKNRVNNIEILLNEYMPKEEGYQKTIFEAMNYSLSAGGKRLRPILTLEACKLVGGNEKDAIPFAAAIEMIHTYSLIHDDLPALDNDDLRRGRKTNHKVYGEAMAILAGDGLLNYAYEIMLKESIGKDDSNKYLKAINEIAKASGIYGMIGGQVVDIESEGKSIDKDKLDFIHMNKTAAIIIGCMRAGAIIGGASENQLENITKYAKNIGLSFQIVDDILDVVGDEAKLGKKVGSDIDNEKSTYPSLIGLDKSKEIAKNLIEEAKLSISNIDKDREFLNSLADYIVDREY</sequence>
<comment type="caution">
    <text evidence="8">The sequence shown here is derived from an EMBL/GenBank/DDBJ whole genome shotgun (WGS) entry which is preliminary data.</text>
</comment>